<evidence type="ECO:0000313" key="1">
    <source>
        <dbReference type="EMBL" id="NDV92921.1"/>
    </source>
</evidence>
<dbReference type="Proteomes" id="UP000470213">
    <property type="component" value="Unassembled WGS sequence"/>
</dbReference>
<organism evidence="1 2">
    <name type="scientific">Alteromonas profundi</name>
    <dbReference type="NCBI Taxonomy" id="2696062"/>
    <lineage>
        <taxon>Bacteria</taxon>
        <taxon>Pseudomonadati</taxon>
        <taxon>Pseudomonadota</taxon>
        <taxon>Gammaproteobacteria</taxon>
        <taxon>Alteromonadales</taxon>
        <taxon>Alteromonadaceae</taxon>
        <taxon>Alteromonas/Salinimonas group</taxon>
        <taxon>Alteromonas</taxon>
    </lineage>
</organism>
<dbReference type="RefSeq" id="WP_163088100.1">
    <property type="nucleotide sequence ID" value="NZ_JAAAWN010000031.1"/>
</dbReference>
<dbReference type="NCBIfam" id="TIGR04352">
    <property type="entry name" value="HprK_rel_A"/>
    <property type="match status" value="1"/>
</dbReference>
<reference evidence="1 2" key="1">
    <citation type="submission" date="2020-01" db="EMBL/GenBank/DDBJ databases">
        <authorList>
            <person name="Chen J."/>
            <person name="Zhu S."/>
            <person name="Yang J."/>
        </authorList>
    </citation>
    <scope>NUCLEOTIDE SEQUENCE [LARGE SCALE GENOMIC DNA]</scope>
    <source>
        <strain evidence="1 2">345S023</strain>
    </source>
</reference>
<keyword evidence="2" id="KW-1185">Reference proteome</keyword>
<evidence type="ECO:0000313" key="2">
    <source>
        <dbReference type="Proteomes" id="UP000470213"/>
    </source>
</evidence>
<keyword evidence="1" id="KW-0808">Transferase</keyword>
<gene>
    <name evidence="1" type="ORF">GTH32_17270</name>
</gene>
<keyword evidence="1" id="KW-0418">Kinase</keyword>
<dbReference type="InterPro" id="IPR027417">
    <property type="entry name" value="P-loop_NTPase"/>
</dbReference>
<proteinExistence type="predicted"/>
<dbReference type="SUPFAM" id="SSF53795">
    <property type="entry name" value="PEP carboxykinase-like"/>
    <property type="match status" value="1"/>
</dbReference>
<dbReference type="GO" id="GO:0016301">
    <property type="term" value="F:kinase activity"/>
    <property type="evidence" value="ECO:0007669"/>
    <property type="project" value="UniProtKB-KW"/>
</dbReference>
<name>A0A7X5LP23_9ALTE</name>
<comment type="caution">
    <text evidence="1">The sequence shown here is derived from an EMBL/GenBank/DDBJ whole genome shotgun (WGS) entry which is preliminary data.</text>
</comment>
<sequence length="290" mass="32550">MHEVILNTHPFSFRIHTNAPLVLKNLERIYGAERLNFSPNSNDFAHYNVSLVIERKLGRLWKPQAHFLCDEIEPFVPMDSDKAYAMLEWGLNWVVAAHEVNHAIVHAAVLAKEDKAVLLPAPPGSGKSTTCCAFMAHGWRLLSDELALITPNTLTVTPFVRPACLKNKSIEVVKGWLPNSVYSDIARNTHKGDVVHLSPSEHSWKHRYHDAVLTTVVMPTYNANTYCDITPLTQRQTFQQVFDNCFNVGILGQEGFSTLSHAADNLEGYQITFNNADEVVAFIEETHGFA</sequence>
<protein>
    <submittedName>
        <fullName evidence="1">HprK-related kinase A</fullName>
    </submittedName>
</protein>
<dbReference type="AlphaFoldDB" id="A0A7X5LP23"/>
<accession>A0A7X5LP23</accession>
<dbReference type="InterPro" id="IPR027600">
    <property type="entry name" value="HprK-rel_A"/>
</dbReference>
<dbReference type="EMBL" id="JAAAWN010000031">
    <property type="protein sequence ID" value="NDV92921.1"/>
    <property type="molecule type" value="Genomic_DNA"/>
</dbReference>
<dbReference type="Gene3D" id="3.40.50.300">
    <property type="entry name" value="P-loop containing nucleotide triphosphate hydrolases"/>
    <property type="match status" value="1"/>
</dbReference>